<dbReference type="InterPro" id="IPR032259">
    <property type="entry name" value="HIBYL-CoA-H"/>
</dbReference>
<dbReference type="RefSeq" id="WP_101849978.1">
    <property type="nucleotide sequence ID" value="NZ_PKIZ01000019.1"/>
</dbReference>
<dbReference type="InterPro" id="IPR029045">
    <property type="entry name" value="ClpP/crotonase-like_dom_sf"/>
</dbReference>
<dbReference type="InterPro" id="IPR045004">
    <property type="entry name" value="ECH_dom"/>
</dbReference>
<dbReference type="PANTHER" id="PTHR43176">
    <property type="entry name" value="3-HYDROXYISOBUTYRYL-COA HYDROLASE-RELATED"/>
    <property type="match status" value="1"/>
</dbReference>
<comment type="catalytic activity">
    <reaction evidence="1">
        <text>3-hydroxy-2-methylpropanoyl-CoA + H2O = 3-hydroxy-2-methylpropanoate + CoA + H(+)</text>
        <dbReference type="Rhea" id="RHEA:20888"/>
        <dbReference type="ChEBI" id="CHEBI:11805"/>
        <dbReference type="ChEBI" id="CHEBI:15377"/>
        <dbReference type="ChEBI" id="CHEBI:15378"/>
        <dbReference type="ChEBI" id="CHEBI:57287"/>
        <dbReference type="ChEBI" id="CHEBI:57340"/>
        <dbReference type="EC" id="3.1.2.4"/>
    </reaction>
</comment>
<dbReference type="NCBIfam" id="NF004127">
    <property type="entry name" value="PRK05617.1"/>
    <property type="match status" value="1"/>
</dbReference>
<dbReference type="GO" id="GO:0003860">
    <property type="term" value="F:3-hydroxyisobutyryl-CoA hydrolase activity"/>
    <property type="evidence" value="ECO:0007669"/>
    <property type="project" value="UniProtKB-EC"/>
</dbReference>
<name>A0A2I1P8W5_9MICO</name>
<organism evidence="5 6">
    <name type="scientific">Kytococcus schroeteri</name>
    <dbReference type="NCBI Taxonomy" id="138300"/>
    <lineage>
        <taxon>Bacteria</taxon>
        <taxon>Bacillati</taxon>
        <taxon>Actinomycetota</taxon>
        <taxon>Actinomycetes</taxon>
        <taxon>Micrococcales</taxon>
        <taxon>Kytococcaceae</taxon>
        <taxon>Kytococcus</taxon>
    </lineage>
</organism>
<dbReference type="AlphaFoldDB" id="A0A2I1P8W5"/>
<accession>A0A2I1P8W5</accession>
<evidence type="ECO:0000256" key="3">
    <source>
        <dbReference type="ARBA" id="ARBA00022801"/>
    </source>
</evidence>
<keyword evidence="3 5" id="KW-0378">Hydrolase</keyword>
<comment type="caution">
    <text evidence="5">The sequence shown here is derived from an EMBL/GenBank/DDBJ whole genome shotgun (WGS) entry which is preliminary data.</text>
</comment>
<reference evidence="5 6" key="1">
    <citation type="submission" date="2017-12" db="EMBL/GenBank/DDBJ databases">
        <title>Phylogenetic diversity of female urinary microbiome.</title>
        <authorList>
            <person name="Thomas-White K."/>
            <person name="Wolfe A.J."/>
        </authorList>
    </citation>
    <scope>NUCLEOTIDE SEQUENCE [LARGE SCALE GENOMIC DNA]</scope>
    <source>
        <strain evidence="5 6">UMB1298</strain>
    </source>
</reference>
<dbReference type="EMBL" id="PKIZ01000019">
    <property type="protein sequence ID" value="PKZ41085.1"/>
    <property type="molecule type" value="Genomic_DNA"/>
</dbReference>
<dbReference type="GO" id="GO:0006574">
    <property type="term" value="P:L-valine catabolic process"/>
    <property type="evidence" value="ECO:0007669"/>
    <property type="project" value="TreeGrafter"/>
</dbReference>
<proteinExistence type="predicted"/>
<dbReference type="OrthoDB" id="9790967at2"/>
<evidence type="ECO:0000313" key="6">
    <source>
        <dbReference type="Proteomes" id="UP000234206"/>
    </source>
</evidence>
<evidence type="ECO:0000259" key="4">
    <source>
        <dbReference type="Pfam" id="PF16113"/>
    </source>
</evidence>
<dbReference type="Proteomes" id="UP000234206">
    <property type="component" value="Unassembled WGS sequence"/>
</dbReference>
<dbReference type="Gene3D" id="3.90.226.10">
    <property type="entry name" value="2-enoyl-CoA Hydratase, Chain A, domain 1"/>
    <property type="match status" value="1"/>
</dbReference>
<dbReference type="Pfam" id="PF16113">
    <property type="entry name" value="ECH_2"/>
    <property type="match status" value="1"/>
</dbReference>
<evidence type="ECO:0000256" key="1">
    <source>
        <dbReference type="ARBA" id="ARBA00001709"/>
    </source>
</evidence>
<dbReference type="PANTHER" id="PTHR43176:SF3">
    <property type="entry name" value="3-HYDROXYISOBUTYRYL-COA HYDROLASE, MITOCHONDRIAL"/>
    <property type="match status" value="1"/>
</dbReference>
<dbReference type="EC" id="3.1.2.4" evidence="2"/>
<evidence type="ECO:0000256" key="2">
    <source>
        <dbReference type="ARBA" id="ARBA00011915"/>
    </source>
</evidence>
<protein>
    <recommendedName>
        <fullName evidence="2">3-hydroxyisobutyryl-CoA hydrolase</fullName>
        <ecNumber evidence="2">3.1.2.4</ecNumber>
    </recommendedName>
</protein>
<keyword evidence="6" id="KW-1185">Reference proteome</keyword>
<feature type="domain" description="Enoyl-CoA hydratase/isomerase" evidence="4">
    <location>
        <begin position="25"/>
        <end position="350"/>
    </location>
</feature>
<dbReference type="SUPFAM" id="SSF52096">
    <property type="entry name" value="ClpP/crotonase"/>
    <property type="match status" value="1"/>
</dbReference>
<dbReference type="CDD" id="cd06558">
    <property type="entry name" value="crotonase-like"/>
    <property type="match status" value="1"/>
</dbReference>
<evidence type="ECO:0000313" key="5">
    <source>
        <dbReference type="EMBL" id="PKZ41085.1"/>
    </source>
</evidence>
<sequence length="360" mass="37409">MAPTELSPLDGGTEDVLFGVRDGIARIHLNRPKALNALTRDMCAAMLDQLHAWQNAQGEDRPRAVVVSGEGKGLCAGGDIKVLRESATSGDLGPAQDFWRTEYALDQLVADYEIPYVALMHGVVMGGGIGISAHGSHRLVAADAKVAMPETGIGLFPDVGAMHLLSRAQHELGTHVALTGDRFGGADAVLLGLADAVAPAELLDPETVVDRLAGGESADDLVAAAREATGEAEAPLAAAAQWTAECYEGEAPAAVLERLKGHSAEGAQKAAELLESRSPLSVAVTLAALRLAAGDTLAGVLERDLRMATGMLSSGDFAEGVRAVLIDRTNDAAWRHGSIAEVPEDEVKAVLAGERLDQQG</sequence>
<gene>
    <name evidence="5" type="ORF">CYJ76_09645</name>
</gene>
<dbReference type="GO" id="GO:0005829">
    <property type="term" value="C:cytosol"/>
    <property type="evidence" value="ECO:0007669"/>
    <property type="project" value="TreeGrafter"/>
</dbReference>